<evidence type="ECO:0000256" key="1">
    <source>
        <dbReference type="SAM" id="MobiDB-lite"/>
    </source>
</evidence>
<dbReference type="Proteomes" id="UP000018144">
    <property type="component" value="Unassembled WGS sequence"/>
</dbReference>
<sequence length="262" mass="29410">MATNLTSETPCTPRRLLSSIYSLLNTPPHSAQPATIPQYAAASTPVDASQAPVQQLPTPASTTWPLSTFQPHSTTTGPHRKPLEETVVSPSALYVKTKRRLRYTNRLKAEVLSFWLQPIITNHRSGHRTLQEVAQHTKIPLETLRGWTRKEHREQIFAADAGLRDVVRDVGSPPASSRSSLASSSSSPASQRFTALDPEPSQETSITTTPDRRISQRKRTQPQLTGVSTRATTRRLQQQAEEKMENQVEEGRQLRPRKRKRW</sequence>
<protein>
    <submittedName>
        <fullName evidence="2">Uncharacterized protein</fullName>
    </submittedName>
</protein>
<accession>U4LWD2</accession>
<keyword evidence="3" id="KW-1185">Reference proteome</keyword>
<evidence type="ECO:0000313" key="3">
    <source>
        <dbReference type="Proteomes" id="UP000018144"/>
    </source>
</evidence>
<dbReference type="OrthoDB" id="10579405at2759"/>
<dbReference type="EMBL" id="HF936139">
    <property type="protein sequence ID" value="CCX33591.1"/>
    <property type="molecule type" value="Genomic_DNA"/>
</dbReference>
<reference evidence="2 3" key="1">
    <citation type="journal article" date="2013" name="PLoS Genet.">
        <title>The genome and development-dependent transcriptomes of Pyronema confluens: a window into fungal evolution.</title>
        <authorList>
            <person name="Traeger S."/>
            <person name="Altegoer F."/>
            <person name="Freitag M."/>
            <person name="Gabaldon T."/>
            <person name="Kempken F."/>
            <person name="Kumar A."/>
            <person name="Marcet-Houben M."/>
            <person name="Poggeler S."/>
            <person name="Stajich J.E."/>
            <person name="Nowrousian M."/>
        </authorList>
    </citation>
    <scope>NUCLEOTIDE SEQUENCE [LARGE SCALE GENOMIC DNA]</scope>
    <source>
        <strain evidence="3">CBS 100304</strain>
        <tissue evidence="2">Vegetative mycelium</tissue>
    </source>
</reference>
<organism evidence="2 3">
    <name type="scientific">Pyronema omphalodes (strain CBS 100304)</name>
    <name type="common">Pyronema confluens</name>
    <dbReference type="NCBI Taxonomy" id="1076935"/>
    <lineage>
        <taxon>Eukaryota</taxon>
        <taxon>Fungi</taxon>
        <taxon>Dikarya</taxon>
        <taxon>Ascomycota</taxon>
        <taxon>Pezizomycotina</taxon>
        <taxon>Pezizomycetes</taxon>
        <taxon>Pezizales</taxon>
        <taxon>Pyronemataceae</taxon>
        <taxon>Pyronema</taxon>
    </lineage>
</organism>
<feature type="compositionally biased region" description="Basic and acidic residues" evidence="1">
    <location>
        <begin position="240"/>
        <end position="253"/>
    </location>
</feature>
<proteinExistence type="predicted"/>
<gene>
    <name evidence="2" type="ORF">PCON_01462</name>
</gene>
<feature type="compositionally biased region" description="Low complexity" evidence="1">
    <location>
        <begin position="172"/>
        <end position="190"/>
    </location>
</feature>
<name>U4LWD2_PYROM</name>
<feature type="compositionally biased region" description="Polar residues" evidence="1">
    <location>
        <begin position="221"/>
        <end position="239"/>
    </location>
</feature>
<feature type="region of interest" description="Disordered" evidence="1">
    <location>
        <begin position="168"/>
        <end position="262"/>
    </location>
</feature>
<dbReference type="AlphaFoldDB" id="U4LWD2"/>
<evidence type="ECO:0000313" key="2">
    <source>
        <dbReference type="EMBL" id="CCX33591.1"/>
    </source>
</evidence>